<evidence type="ECO:0000313" key="1">
    <source>
        <dbReference type="EMBL" id="CCH90418.1"/>
    </source>
</evidence>
<gene>
    <name evidence="1" type="ordered locus">MODMU_5038</name>
</gene>
<dbReference type="EMBL" id="FO203431">
    <property type="protein sequence ID" value="CCH90418.1"/>
    <property type="molecule type" value="Genomic_DNA"/>
</dbReference>
<sequence>MGLVSAWVLVTLTALVALGLAASAWRLARRDVPSSSGRAR</sequence>
<reference evidence="1 2" key="1">
    <citation type="journal article" date="2012" name="J. Bacteriol.">
        <title>Genome Sequence of Radiation-Resistant Modestobacter marinus Strain BC501, a Representative Actinobacterium That Thrives on Calcareous Stone Surfaces.</title>
        <authorList>
            <person name="Normand P."/>
            <person name="Gury J."/>
            <person name="Pujic P."/>
            <person name="Chouaia B."/>
            <person name="Crotti E."/>
            <person name="Brusetti L."/>
            <person name="Daffonchio D."/>
            <person name="Vacherie B."/>
            <person name="Barbe V."/>
            <person name="Medigue C."/>
            <person name="Calteau A."/>
            <person name="Ghodhbane-Gtari F."/>
            <person name="Essoussi I."/>
            <person name="Nouioui I."/>
            <person name="Abbassi-Ghozzi I."/>
            <person name="Gtari M."/>
        </authorList>
    </citation>
    <scope>NUCLEOTIDE SEQUENCE [LARGE SCALE GENOMIC DNA]</scope>
    <source>
        <strain evidence="2">BC 501</strain>
    </source>
</reference>
<name>I4F455_MODI5</name>
<dbReference type="AlphaFoldDB" id="I4F455"/>
<dbReference type="KEGG" id="mmar:MODMU_5038"/>
<proteinExistence type="predicted"/>
<protein>
    <submittedName>
        <fullName evidence="1">Uncharacterized protein</fullName>
    </submittedName>
</protein>
<accession>I4F455</accession>
<keyword evidence="2" id="KW-1185">Reference proteome</keyword>
<dbReference type="STRING" id="477641.MODMU_5038"/>
<organism evidence="1 2">
    <name type="scientific">Modestobacter italicus (strain DSM 44449 / CECT 9708 / BC 501)</name>
    <dbReference type="NCBI Taxonomy" id="2732864"/>
    <lineage>
        <taxon>Bacteria</taxon>
        <taxon>Bacillati</taxon>
        <taxon>Actinomycetota</taxon>
        <taxon>Actinomycetes</taxon>
        <taxon>Geodermatophilales</taxon>
        <taxon>Geodermatophilaceae</taxon>
        <taxon>Modestobacter</taxon>
    </lineage>
</organism>
<dbReference type="HOGENOM" id="CLU_3292564_0_0_11"/>
<evidence type="ECO:0000313" key="2">
    <source>
        <dbReference type="Proteomes" id="UP000006461"/>
    </source>
</evidence>
<dbReference type="Proteomes" id="UP000006461">
    <property type="component" value="Chromosome"/>
</dbReference>